<evidence type="ECO:0000313" key="1">
    <source>
        <dbReference type="EMBL" id="CAG2246403.1"/>
    </source>
</evidence>
<dbReference type="EMBL" id="CAJPWZ010002865">
    <property type="protein sequence ID" value="CAG2246403.1"/>
    <property type="molecule type" value="Genomic_DNA"/>
</dbReference>
<dbReference type="AlphaFoldDB" id="A0A8S3UM56"/>
<sequence>MSSIERNSNHGIYSDTRGIASIFVNNTVIIGHTGSIGLYASFSTENITIMNSELSNNGRSVFMYCLYDCYFSVLTIINTTFGSNFDRSSVDVYHSGRTHAISASYNFWGETDTYTIKSKICDFFVDSRAALVTVEQFYIDITMLSTLNISNAFEFIQQSDENVYIVEGIFDSSAPLLFPEDSIFIVNRSILIAKNGDVQISKAFFNFSQDRGIRSYGKLDITNSELQGRDYKWTGLHIYEKGLNLQNVTLRDVEMCIEVLESCDVNIDSITVWNTDNFLVADEFIGELDIYFRNSNITVNNEMLKVEFRKSNSIVIRDDSSIFSSKIGKIFEISELQTQDRITNISFDLFGSNLNSYGTYNSYQINIDSCSSFLHSQIRNSSFNCTYSKTINIRTQATNIEVAQNIFRKAERSFNFQLTCSKSSKLNTDLERNINIFHNTFNGLGSGYDFYVYEWYSRGHIHSFYVYHNVFTHSPLTINRYGMYMNLYRSYAHHLFDIKGNYFTSVKNYAVYIYGNVGVISILENTFYQGIDCVRIDVHNSDLNMIISDNLFVENIGSTAVLNLLQPNENDPPILLIGNIFQNNLNTILLFRSPNTFIFHNIFENPNGTFNIKINSAEQYQNEIVNASLNFWGTTDVKEIGQKIYDKNYDDTLMDVLFRPYLGSRNFSDTQNEEPPFISITGDVGVV</sequence>
<proteinExistence type="predicted"/>
<keyword evidence="2" id="KW-1185">Reference proteome</keyword>
<gene>
    <name evidence="1" type="ORF">MEDL_58385</name>
</gene>
<protein>
    <submittedName>
        <fullName evidence="1">Uncharacterized protein</fullName>
    </submittedName>
</protein>
<comment type="caution">
    <text evidence="1">The sequence shown here is derived from an EMBL/GenBank/DDBJ whole genome shotgun (WGS) entry which is preliminary data.</text>
</comment>
<name>A0A8S3UM56_MYTED</name>
<accession>A0A8S3UM56</accession>
<reference evidence="1" key="1">
    <citation type="submission" date="2021-03" db="EMBL/GenBank/DDBJ databases">
        <authorList>
            <person name="Bekaert M."/>
        </authorList>
    </citation>
    <scope>NUCLEOTIDE SEQUENCE</scope>
</reference>
<dbReference type="Proteomes" id="UP000683360">
    <property type="component" value="Unassembled WGS sequence"/>
</dbReference>
<dbReference type="OrthoDB" id="6159603at2759"/>
<evidence type="ECO:0000313" key="2">
    <source>
        <dbReference type="Proteomes" id="UP000683360"/>
    </source>
</evidence>
<organism evidence="1 2">
    <name type="scientific">Mytilus edulis</name>
    <name type="common">Blue mussel</name>
    <dbReference type="NCBI Taxonomy" id="6550"/>
    <lineage>
        <taxon>Eukaryota</taxon>
        <taxon>Metazoa</taxon>
        <taxon>Spiralia</taxon>
        <taxon>Lophotrochozoa</taxon>
        <taxon>Mollusca</taxon>
        <taxon>Bivalvia</taxon>
        <taxon>Autobranchia</taxon>
        <taxon>Pteriomorphia</taxon>
        <taxon>Mytilida</taxon>
        <taxon>Mytiloidea</taxon>
        <taxon>Mytilidae</taxon>
        <taxon>Mytilinae</taxon>
        <taxon>Mytilus</taxon>
    </lineage>
</organism>